<sequence>MSASLIYYLVAWCVLCVMVTADDCLSCRVTPCRRVKGIFTRPTLPTGYNLIARIPEKSCNITVQEIRSSTNYLAIRSSNGYIINGNWAVLPPGRYMGAGTGFLYSIPQREGNELIQAPGPLKDPIDIMIIYQAANPGVEYEYWHPSSATFSAPALPSTGVADLSNAGHKYVSIKKIFTGHISGIYISNQGSGASGNRNEGAGPSKEGKTGATPTRVLPNQLDNHLTPNFGLDPGDSGARIHGIEKGPSWKVWKFTPCSRTCGGGEQQTVYICTSVEGTVVDESLCTTPKPLPQTVRCNPIPCPATWQLGEWSQCSVTCGNGLMTRTWACVQEVTPQMTRQVPPHTCPPPPRTPKLPLTQPCTLGPCTRWEVSIWNKCSVECGTGVVSRHVTCRAEGRKAPEEQCNIQERPPSKQLCHANTCAHHTWFYTDWTEECFGGCEDGVQTRRVWCSPGVNTISGECNQSERPPETRPCARADACAAAWFTGPWSPCSEQCSNGTRTREVVCVVFLRGSFR</sequence>
<feature type="signal peptide" evidence="4">
    <location>
        <begin position="1"/>
        <end position="21"/>
    </location>
</feature>
<dbReference type="InterPro" id="IPR050439">
    <property type="entry name" value="ADAMTS_ADAMTS-like"/>
</dbReference>
<reference evidence="6 7" key="1">
    <citation type="submission" date="2024-05" db="EMBL/GenBank/DDBJ databases">
        <authorList>
            <person name="Wallberg A."/>
        </authorList>
    </citation>
    <scope>NUCLEOTIDE SEQUENCE [LARGE SCALE GENOMIC DNA]</scope>
</reference>
<dbReference type="SMART" id="SM00209">
    <property type="entry name" value="TSP1"/>
    <property type="match status" value="4"/>
</dbReference>
<dbReference type="GO" id="GO:0030198">
    <property type="term" value="P:extracellular matrix organization"/>
    <property type="evidence" value="ECO:0007669"/>
    <property type="project" value="TreeGrafter"/>
</dbReference>
<feature type="chain" id="PRO_5043707746" description="ADAMTS/ADAMTS-like Spacer 1 domain-containing protein" evidence="4">
    <location>
        <begin position="22"/>
        <end position="515"/>
    </location>
</feature>
<evidence type="ECO:0000256" key="3">
    <source>
        <dbReference type="SAM" id="MobiDB-lite"/>
    </source>
</evidence>
<feature type="region of interest" description="Disordered" evidence="3">
    <location>
        <begin position="189"/>
        <end position="212"/>
    </location>
</feature>
<comment type="subcellular location">
    <subcellularLocation>
        <location evidence="1">Secreted</location>
    </subcellularLocation>
</comment>
<evidence type="ECO:0000313" key="6">
    <source>
        <dbReference type="EMBL" id="CAL4065401.1"/>
    </source>
</evidence>
<dbReference type="GO" id="GO:0005576">
    <property type="term" value="C:extracellular region"/>
    <property type="evidence" value="ECO:0007669"/>
    <property type="project" value="UniProtKB-SubCell"/>
</dbReference>
<keyword evidence="2" id="KW-0964">Secreted</keyword>
<protein>
    <recommendedName>
        <fullName evidence="5">ADAMTS/ADAMTS-like Spacer 1 domain-containing protein</fullName>
    </recommendedName>
</protein>
<name>A0AAV2PXZ4_MEGNR</name>
<evidence type="ECO:0000256" key="4">
    <source>
        <dbReference type="SAM" id="SignalP"/>
    </source>
</evidence>
<organism evidence="6 7">
    <name type="scientific">Meganyctiphanes norvegica</name>
    <name type="common">Northern krill</name>
    <name type="synonym">Thysanopoda norvegica</name>
    <dbReference type="NCBI Taxonomy" id="48144"/>
    <lineage>
        <taxon>Eukaryota</taxon>
        <taxon>Metazoa</taxon>
        <taxon>Ecdysozoa</taxon>
        <taxon>Arthropoda</taxon>
        <taxon>Crustacea</taxon>
        <taxon>Multicrustacea</taxon>
        <taxon>Malacostraca</taxon>
        <taxon>Eumalacostraca</taxon>
        <taxon>Eucarida</taxon>
        <taxon>Euphausiacea</taxon>
        <taxon>Euphausiidae</taxon>
        <taxon>Meganyctiphanes</taxon>
    </lineage>
</organism>
<proteinExistence type="predicted"/>
<gene>
    <name evidence="6" type="ORF">MNOR_LOCUS4729</name>
</gene>
<dbReference type="GO" id="GO:0004222">
    <property type="term" value="F:metalloendopeptidase activity"/>
    <property type="evidence" value="ECO:0007669"/>
    <property type="project" value="TreeGrafter"/>
</dbReference>
<evidence type="ECO:0000259" key="5">
    <source>
        <dbReference type="Pfam" id="PF05986"/>
    </source>
</evidence>
<dbReference type="InterPro" id="IPR000884">
    <property type="entry name" value="TSP1_rpt"/>
</dbReference>
<dbReference type="InterPro" id="IPR010294">
    <property type="entry name" value="ADAMTS_spacer1"/>
</dbReference>
<keyword evidence="4" id="KW-0732">Signal</keyword>
<dbReference type="PANTHER" id="PTHR13723:SF316">
    <property type="entry name" value="LONELY HEART, ISOFORM A"/>
    <property type="match status" value="1"/>
</dbReference>
<accession>A0AAV2PXZ4</accession>
<dbReference type="Gene3D" id="2.60.120.830">
    <property type="match status" value="1"/>
</dbReference>
<dbReference type="Pfam" id="PF19030">
    <property type="entry name" value="TSP1_ADAMTS"/>
    <property type="match status" value="5"/>
</dbReference>
<dbReference type="Pfam" id="PF05986">
    <property type="entry name" value="ADAMTS_spacer1"/>
    <property type="match status" value="1"/>
</dbReference>
<dbReference type="PROSITE" id="PS50092">
    <property type="entry name" value="TSP1"/>
    <property type="match status" value="5"/>
</dbReference>
<evidence type="ECO:0000313" key="7">
    <source>
        <dbReference type="Proteomes" id="UP001497623"/>
    </source>
</evidence>
<dbReference type="InterPro" id="IPR036383">
    <property type="entry name" value="TSP1_rpt_sf"/>
</dbReference>
<dbReference type="Proteomes" id="UP001497623">
    <property type="component" value="Unassembled WGS sequence"/>
</dbReference>
<feature type="non-terminal residue" evidence="6">
    <location>
        <position position="515"/>
    </location>
</feature>
<feature type="domain" description="ADAMTS/ADAMTS-like Spacer 1" evidence="5">
    <location>
        <begin position="35"/>
        <end position="144"/>
    </location>
</feature>
<comment type="caution">
    <text evidence="6">The sequence shown here is derived from an EMBL/GenBank/DDBJ whole genome shotgun (WGS) entry which is preliminary data.</text>
</comment>
<dbReference type="Gene3D" id="2.20.100.10">
    <property type="entry name" value="Thrombospondin type-1 (TSP1) repeat"/>
    <property type="match status" value="3"/>
</dbReference>
<dbReference type="PANTHER" id="PTHR13723">
    <property type="entry name" value="ADAMTS A DISINTEGRIN AND METALLOPROTEASE WITH THROMBOSPONDIN MOTIFS PROTEASE"/>
    <property type="match status" value="1"/>
</dbReference>
<dbReference type="GO" id="GO:0006508">
    <property type="term" value="P:proteolysis"/>
    <property type="evidence" value="ECO:0007669"/>
    <property type="project" value="TreeGrafter"/>
</dbReference>
<dbReference type="SUPFAM" id="SSF82895">
    <property type="entry name" value="TSP-1 type 1 repeat"/>
    <property type="match status" value="4"/>
</dbReference>
<keyword evidence="7" id="KW-1185">Reference proteome</keyword>
<dbReference type="AlphaFoldDB" id="A0AAV2PXZ4"/>
<evidence type="ECO:0000256" key="1">
    <source>
        <dbReference type="ARBA" id="ARBA00004613"/>
    </source>
</evidence>
<dbReference type="GO" id="GO:0031012">
    <property type="term" value="C:extracellular matrix"/>
    <property type="evidence" value="ECO:0007669"/>
    <property type="project" value="TreeGrafter"/>
</dbReference>
<evidence type="ECO:0000256" key="2">
    <source>
        <dbReference type="ARBA" id="ARBA00022525"/>
    </source>
</evidence>
<dbReference type="EMBL" id="CAXKWB010001756">
    <property type="protein sequence ID" value="CAL4065401.1"/>
    <property type="molecule type" value="Genomic_DNA"/>
</dbReference>